<dbReference type="EMBL" id="BMEG01000002">
    <property type="protein sequence ID" value="GGD66201.1"/>
    <property type="molecule type" value="Genomic_DNA"/>
</dbReference>
<protein>
    <recommendedName>
        <fullName evidence="3">Type VI secretion protein</fullName>
    </recommendedName>
</protein>
<dbReference type="Proteomes" id="UP000597138">
    <property type="component" value="Unassembled WGS sequence"/>
</dbReference>
<keyword evidence="2" id="KW-1185">Reference proteome</keyword>
<sequence>MPHLVTEARNVDGLRSSLAAYFGVSVHIEEYQLHWMTTPAHSQSIMGEQRMSSYLGAGAMLGEQAPDCQYRFRIVIGPLEIEQYQRFTPRGSDLLTLVEWVRAYVSEEYDWELELQIKPESAPPAVLGGPQQLGWSSWLGASPTNAPITGMRFEPEQYMRELRWNATQRAVKPHCYRELS</sequence>
<evidence type="ECO:0000313" key="1">
    <source>
        <dbReference type="EMBL" id="GGD66201.1"/>
    </source>
</evidence>
<dbReference type="NCBIfam" id="TIGR03347">
    <property type="entry name" value="VI_chp_1"/>
    <property type="match status" value="1"/>
</dbReference>
<dbReference type="PANTHER" id="PTHR35564:SF4">
    <property type="entry name" value="CYTOPLASMIC PROTEIN"/>
    <property type="match status" value="1"/>
</dbReference>
<organism evidence="1 2">
    <name type="scientific">Caballeronia grimmiae</name>
    <dbReference type="NCBI Taxonomy" id="1071679"/>
    <lineage>
        <taxon>Bacteria</taxon>
        <taxon>Pseudomonadati</taxon>
        <taxon>Pseudomonadota</taxon>
        <taxon>Betaproteobacteria</taxon>
        <taxon>Burkholderiales</taxon>
        <taxon>Burkholderiaceae</taxon>
        <taxon>Caballeronia</taxon>
    </lineage>
</organism>
<accession>A0ABQ1RGG7</accession>
<evidence type="ECO:0008006" key="3">
    <source>
        <dbReference type="Google" id="ProtNLM"/>
    </source>
</evidence>
<dbReference type="PANTHER" id="PTHR35564">
    <property type="match status" value="1"/>
</dbReference>
<name>A0ABQ1RGG7_9BURK</name>
<evidence type="ECO:0000313" key="2">
    <source>
        <dbReference type="Proteomes" id="UP000597138"/>
    </source>
</evidence>
<dbReference type="Pfam" id="PF06996">
    <property type="entry name" value="T6SS_TssG"/>
    <property type="match status" value="1"/>
</dbReference>
<dbReference type="InterPro" id="IPR010732">
    <property type="entry name" value="T6SS_TssG-like"/>
</dbReference>
<comment type="caution">
    <text evidence="1">The sequence shown here is derived from an EMBL/GenBank/DDBJ whole genome shotgun (WGS) entry which is preliminary data.</text>
</comment>
<reference evidence="2" key="1">
    <citation type="journal article" date="2019" name="Int. J. Syst. Evol. Microbiol.">
        <title>The Global Catalogue of Microorganisms (GCM) 10K type strain sequencing project: providing services to taxonomists for standard genome sequencing and annotation.</title>
        <authorList>
            <consortium name="The Broad Institute Genomics Platform"/>
            <consortium name="The Broad Institute Genome Sequencing Center for Infectious Disease"/>
            <person name="Wu L."/>
            <person name="Ma J."/>
        </authorList>
    </citation>
    <scope>NUCLEOTIDE SEQUENCE [LARGE SCALE GENOMIC DNA]</scope>
    <source>
        <strain evidence="2">CGMCC 1.11013</strain>
    </source>
</reference>
<proteinExistence type="predicted"/>
<gene>
    <name evidence="1" type="ORF">GCM10010985_20490</name>
</gene>